<gene>
    <name evidence="3" type="ORF">LNTAR_15782</name>
</gene>
<organism evidence="3 4">
    <name type="scientific">Lentisphaera araneosa HTCC2155</name>
    <dbReference type="NCBI Taxonomy" id="313628"/>
    <lineage>
        <taxon>Bacteria</taxon>
        <taxon>Pseudomonadati</taxon>
        <taxon>Lentisphaerota</taxon>
        <taxon>Lentisphaeria</taxon>
        <taxon>Lentisphaerales</taxon>
        <taxon>Lentisphaeraceae</taxon>
        <taxon>Lentisphaera</taxon>
    </lineage>
</organism>
<dbReference type="AlphaFoldDB" id="A6DMF4"/>
<dbReference type="EMBL" id="ABCK01000011">
    <property type="protein sequence ID" value="EDM27144.1"/>
    <property type="molecule type" value="Genomic_DNA"/>
</dbReference>
<comment type="caution">
    <text evidence="3">The sequence shown here is derived from an EMBL/GenBank/DDBJ whole genome shotgun (WGS) entry which is preliminary data.</text>
</comment>
<keyword evidence="4" id="KW-1185">Reference proteome</keyword>
<protein>
    <submittedName>
        <fullName evidence="3">3-oxoacyl-[acyl-carrier protein] reductase</fullName>
    </submittedName>
</protein>
<evidence type="ECO:0000256" key="1">
    <source>
        <dbReference type="ARBA" id="ARBA00006484"/>
    </source>
</evidence>
<dbReference type="GO" id="GO:0016491">
    <property type="term" value="F:oxidoreductase activity"/>
    <property type="evidence" value="ECO:0007669"/>
    <property type="project" value="UniProtKB-KW"/>
</dbReference>
<dbReference type="PRINTS" id="PR00081">
    <property type="entry name" value="GDHRDH"/>
</dbReference>
<dbReference type="InterPro" id="IPR002347">
    <property type="entry name" value="SDR_fam"/>
</dbReference>
<proteinExistence type="inferred from homology"/>
<dbReference type="PANTHER" id="PTHR42879:SF2">
    <property type="entry name" value="3-OXOACYL-[ACYL-CARRIER-PROTEIN] REDUCTASE FABG"/>
    <property type="match status" value="1"/>
</dbReference>
<dbReference type="NCBIfam" id="NF009466">
    <property type="entry name" value="PRK12826.1-2"/>
    <property type="match status" value="1"/>
</dbReference>
<dbReference type="InterPro" id="IPR036291">
    <property type="entry name" value="NAD(P)-bd_dom_sf"/>
</dbReference>
<evidence type="ECO:0000313" key="3">
    <source>
        <dbReference type="EMBL" id="EDM27144.1"/>
    </source>
</evidence>
<dbReference type="Gene3D" id="3.40.50.720">
    <property type="entry name" value="NAD(P)-binding Rossmann-like Domain"/>
    <property type="match status" value="1"/>
</dbReference>
<dbReference type="InterPro" id="IPR050259">
    <property type="entry name" value="SDR"/>
</dbReference>
<name>A6DMF4_9BACT</name>
<evidence type="ECO:0000313" key="4">
    <source>
        <dbReference type="Proteomes" id="UP000004947"/>
    </source>
</evidence>
<dbReference type="RefSeq" id="WP_007279052.1">
    <property type="nucleotide sequence ID" value="NZ_ABCK01000011.1"/>
</dbReference>
<dbReference type="Proteomes" id="UP000004947">
    <property type="component" value="Unassembled WGS sequence"/>
</dbReference>
<accession>A6DMF4</accession>
<reference evidence="3 4" key="1">
    <citation type="journal article" date="2010" name="J. Bacteriol.">
        <title>Genome sequence of Lentisphaera araneosa HTCC2155T, the type species of the order Lentisphaerales in the phylum Lentisphaerae.</title>
        <authorList>
            <person name="Thrash J.C."/>
            <person name="Cho J.C."/>
            <person name="Vergin K.L."/>
            <person name="Morris R.M."/>
            <person name="Giovannoni S.J."/>
        </authorList>
    </citation>
    <scope>NUCLEOTIDE SEQUENCE [LARGE SCALE GENOMIC DNA]</scope>
    <source>
        <strain evidence="3 4">HTCC2155</strain>
    </source>
</reference>
<comment type="similarity">
    <text evidence="1">Belongs to the short-chain dehydrogenases/reductases (SDR) family.</text>
</comment>
<dbReference type="OrthoDB" id="9804774at2"/>
<dbReference type="PANTHER" id="PTHR42879">
    <property type="entry name" value="3-OXOACYL-(ACYL-CARRIER-PROTEIN) REDUCTASE"/>
    <property type="match status" value="1"/>
</dbReference>
<dbReference type="eggNOG" id="COG1028">
    <property type="taxonomic scope" value="Bacteria"/>
</dbReference>
<dbReference type="SUPFAM" id="SSF51735">
    <property type="entry name" value="NAD(P)-binding Rossmann-fold domains"/>
    <property type="match status" value="1"/>
</dbReference>
<evidence type="ECO:0000256" key="2">
    <source>
        <dbReference type="ARBA" id="ARBA00023002"/>
    </source>
</evidence>
<sequence>MQFKDQNVIVTGGTRGIGKGIAENFLKQGANVLVTYSGNKAAADEFLTTNEEYKDNIFTDCFNVADASACEEFFERLPFEKVHVLVNNAGIRKDNIVAMMPKDDWQQVLDINLTGTFNMCKAAVMKMSRQRYGRIVNITSPCSHFGFAGQANYAASKAGQIGLTRSLSKEVAKRKITVNCISPGFIGTDLIADLPEKLVDEYKQQIPMKRFGTVDEVANGVSFLASEQASYITGTVLEVSGGL</sequence>
<dbReference type="PRINTS" id="PR00080">
    <property type="entry name" value="SDRFAMILY"/>
</dbReference>
<dbReference type="FunFam" id="3.40.50.720:FF:000173">
    <property type="entry name" value="3-oxoacyl-[acyl-carrier protein] reductase"/>
    <property type="match status" value="1"/>
</dbReference>
<dbReference type="STRING" id="313628.LNTAR_15782"/>
<keyword evidence="2" id="KW-0560">Oxidoreductase</keyword>
<dbReference type="Pfam" id="PF13561">
    <property type="entry name" value="adh_short_C2"/>
    <property type="match status" value="1"/>
</dbReference>